<sequence>MKLLHIVSDFFGIGISEADYGRLKGRIYKENQKNLIFLSRILCVLSVPGAMSVFFIYGGPVRKFWIYVSLFFALLVSFVLAKKGGKRTDLDTNLQMYVFISVLMGYSIVLSTIMNPDTMAVKYIAFIMTIPMFFTDRPVRISLYIAVCTAIFIASAVIYDCKDVLAVDIVHSLIFGTVSIVTSTYLTRIKIQRLYYEGKWKHISETDLMTGLNSRNRYEQDLAGYPERCTEKLCCVFLDVNGLHEVDINQGYDAGDRILKTTADIFQKTFGSENTYRIGGDEFVAIIPDADESRIRELTGLVYEETTRAGFTVSIGMSSMEKDEIHMSALTKSAAREMSEVKRQHYQNAENDRRSR</sequence>
<protein>
    <submittedName>
        <fullName evidence="3">Diguanylate cyclase</fullName>
    </submittedName>
</protein>
<accession>A0A6A8MBH0</accession>
<dbReference type="RefSeq" id="WP_154572098.1">
    <property type="nucleotide sequence ID" value="NZ_VUNB01000002.1"/>
</dbReference>
<feature type="transmembrane region" description="Helical" evidence="1">
    <location>
        <begin position="119"/>
        <end position="134"/>
    </location>
</feature>
<dbReference type="NCBIfam" id="TIGR00254">
    <property type="entry name" value="GGDEF"/>
    <property type="match status" value="1"/>
</dbReference>
<dbReference type="Pfam" id="PF00990">
    <property type="entry name" value="GGDEF"/>
    <property type="match status" value="1"/>
</dbReference>
<dbReference type="PANTHER" id="PTHR45138">
    <property type="entry name" value="REGULATORY COMPONENTS OF SENSORY TRANSDUCTION SYSTEM"/>
    <property type="match status" value="1"/>
</dbReference>
<evidence type="ECO:0000259" key="2">
    <source>
        <dbReference type="PROSITE" id="PS50887"/>
    </source>
</evidence>
<feature type="transmembrane region" description="Helical" evidence="1">
    <location>
        <begin position="35"/>
        <end position="58"/>
    </location>
</feature>
<dbReference type="Gene3D" id="3.30.70.270">
    <property type="match status" value="1"/>
</dbReference>
<name>A0A6A8MBH0_9FIRM</name>
<proteinExistence type="predicted"/>
<keyword evidence="1" id="KW-1133">Transmembrane helix</keyword>
<comment type="caution">
    <text evidence="3">The sequence shown here is derived from an EMBL/GenBank/DDBJ whole genome shotgun (WGS) entry which is preliminary data.</text>
</comment>
<feature type="transmembrane region" description="Helical" evidence="1">
    <location>
        <begin position="165"/>
        <end position="186"/>
    </location>
</feature>
<dbReference type="EMBL" id="VUNB01000002">
    <property type="protein sequence ID" value="MST68636.1"/>
    <property type="molecule type" value="Genomic_DNA"/>
</dbReference>
<feature type="transmembrane region" description="Helical" evidence="1">
    <location>
        <begin position="94"/>
        <end position="113"/>
    </location>
</feature>
<dbReference type="PANTHER" id="PTHR45138:SF9">
    <property type="entry name" value="DIGUANYLATE CYCLASE DGCM-RELATED"/>
    <property type="match status" value="1"/>
</dbReference>
<dbReference type="PROSITE" id="PS50887">
    <property type="entry name" value="GGDEF"/>
    <property type="match status" value="1"/>
</dbReference>
<dbReference type="CDD" id="cd01949">
    <property type="entry name" value="GGDEF"/>
    <property type="match status" value="1"/>
</dbReference>
<dbReference type="InterPro" id="IPR029787">
    <property type="entry name" value="Nucleotide_cyclase"/>
</dbReference>
<reference evidence="3" key="1">
    <citation type="submission" date="2019-09" db="EMBL/GenBank/DDBJ databases">
        <title>In-depth cultivation of the pig gut microbiome towards novel bacterial diversity and tailored functional studies.</title>
        <authorList>
            <person name="Wylensek D."/>
            <person name="Hitch T.C.A."/>
            <person name="Clavel T."/>
        </authorList>
    </citation>
    <scope>NUCLEOTIDE SEQUENCE</scope>
    <source>
        <strain evidence="3">RF-744-FAT-WT-3</strain>
    </source>
</reference>
<organism evidence="3">
    <name type="scientific">Baileyella intestinalis</name>
    <dbReference type="NCBI Taxonomy" id="2606709"/>
    <lineage>
        <taxon>Bacteria</taxon>
        <taxon>Bacillati</taxon>
        <taxon>Bacillota</taxon>
        <taxon>Clostridia</taxon>
        <taxon>Peptostreptococcales</taxon>
        <taxon>Anaerovoracaceae</taxon>
        <taxon>Baileyella</taxon>
    </lineage>
</organism>
<dbReference type="AlphaFoldDB" id="A0A6A8MBH0"/>
<dbReference type="SMART" id="SM00267">
    <property type="entry name" value="GGDEF"/>
    <property type="match status" value="1"/>
</dbReference>
<feature type="transmembrane region" description="Helical" evidence="1">
    <location>
        <begin position="141"/>
        <end position="159"/>
    </location>
</feature>
<evidence type="ECO:0000313" key="3">
    <source>
        <dbReference type="EMBL" id="MST68636.1"/>
    </source>
</evidence>
<feature type="domain" description="GGDEF" evidence="2">
    <location>
        <begin position="231"/>
        <end position="356"/>
    </location>
</feature>
<dbReference type="InterPro" id="IPR050469">
    <property type="entry name" value="Diguanylate_Cyclase"/>
</dbReference>
<dbReference type="InterPro" id="IPR043128">
    <property type="entry name" value="Rev_trsase/Diguanyl_cyclase"/>
</dbReference>
<dbReference type="SUPFAM" id="SSF55073">
    <property type="entry name" value="Nucleotide cyclase"/>
    <property type="match status" value="1"/>
</dbReference>
<feature type="transmembrane region" description="Helical" evidence="1">
    <location>
        <begin position="64"/>
        <end position="82"/>
    </location>
</feature>
<evidence type="ECO:0000256" key="1">
    <source>
        <dbReference type="SAM" id="Phobius"/>
    </source>
</evidence>
<dbReference type="GO" id="GO:0052621">
    <property type="term" value="F:diguanylate cyclase activity"/>
    <property type="evidence" value="ECO:0007669"/>
    <property type="project" value="TreeGrafter"/>
</dbReference>
<gene>
    <name evidence="3" type="ORF">FYJ66_03395</name>
</gene>
<dbReference type="InterPro" id="IPR000160">
    <property type="entry name" value="GGDEF_dom"/>
</dbReference>
<keyword evidence="1" id="KW-0812">Transmembrane</keyword>
<keyword evidence="1" id="KW-0472">Membrane</keyword>